<sequence length="199" mass="22351">MSLSNHRSASISRDTSETSITIELDIDGEGKYDIDTGIGFFDHMLTMIAKHGMVDLKVKAKGDLYVDFHHTVEDIGIVMGQCIKKALLSKEKIRRYGTFFIPMDESLEMVSIDLSGRPFLVFEADLKSQKVGEMDTELIEEFFRALAFNSDMTLHVKSLYGKNTHHVIEGMFKAFGHAFKEAYTIDSEIKGVLSTKGVI</sequence>
<evidence type="ECO:0000313" key="7">
    <source>
        <dbReference type="EMBL" id="MBP2031547.1"/>
    </source>
</evidence>
<dbReference type="NCBIfam" id="NF002107">
    <property type="entry name" value="PRK00951.1-2"/>
    <property type="match status" value="1"/>
</dbReference>
<dbReference type="Gene3D" id="3.30.230.40">
    <property type="entry name" value="Imidazole glycerol phosphate dehydratase, domain 1"/>
    <property type="match status" value="2"/>
</dbReference>
<evidence type="ECO:0000256" key="4">
    <source>
        <dbReference type="ARBA" id="ARBA00023239"/>
    </source>
</evidence>
<dbReference type="PANTHER" id="PTHR23133:SF2">
    <property type="entry name" value="IMIDAZOLEGLYCEROL-PHOSPHATE DEHYDRATASE"/>
    <property type="match status" value="1"/>
</dbReference>
<dbReference type="EMBL" id="JAGGLM010000001">
    <property type="protein sequence ID" value="MBP2031547.1"/>
    <property type="molecule type" value="Genomic_DNA"/>
</dbReference>
<dbReference type="InterPro" id="IPR038494">
    <property type="entry name" value="IGPD_sf"/>
</dbReference>
<comment type="pathway">
    <text evidence="1 5 6">Amino-acid biosynthesis; L-histidine biosynthesis; L-histidine from 5-phospho-alpha-D-ribose 1-diphosphate: step 6/9.</text>
</comment>
<evidence type="ECO:0000313" key="8">
    <source>
        <dbReference type="Proteomes" id="UP001519307"/>
    </source>
</evidence>
<comment type="catalytic activity">
    <reaction evidence="5 6">
        <text>D-erythro-1-(imidazol-4-yl)glycerol 3-phosphate = 3-(imidazol-4-yl)-2-oxopropyl phosphate + H2O</text>
        <dbReference type="Rhea" id="RHEA:11040"/>
        <dbReference type="ChEBI" id="CHEBI:15377"/>
        <dbReference type="ChEBI" id="CHEBI:57766"/>
        <dbReference type="ChEBI" id="CHEBI:58278"/>
        <dbReference type="EC" id="4.2.1.19"/>
    </reaction>
</comment>
<dbReference type="InterPro" id="IPR020568">
    <property type="entry name" value="Ribosomal_Su5_D2-typ_SF"/>
</dbReference>
<evidence type="ECO:0000256" key="5">
    <source>
        <dbReference type="HAMAP-Rule" id="MF_00076"/>
    </source>
</evidence>
<dbReference type="HAMAP" id="MF_00076">
    <property type="entry name" value="HisB"/>
    <property type="match status" value="1"/>
</dbReference>
<dbReference type="Proteomes" id="UP001519307">
    <property type="component" value="Unassembled WGS sequence"/>
</dbReference>
<evidence type="ECO:0000256" key="1">
    <source>
        <dbReference type="ARBA" id="ARBA00005047"/>
    </source>
</evidence>
<reference evidence="7 8" key="1">
    <citation type="submission" date="2021-03" db="EMBL/GenBank/DDBJ databases">
        <title>Genomic Encyclopedia of Type Strains, Phase IV (KMG-IV): sequencing the most valuable type-strain genomes for metagenomic binning, comparative biology and taxonomic classification.</title>
        <authorList>
            <person name="Goeker M."/>
        </authorList>
    </citation>
    <scope>NUCLEOTIDE SEQUENCE [LARGE SCALE GENOMIC DNA]</scope>
    <source>
        <strain evidence="7 8">DSM 28783</strain>
    </source>
</reference>
<dbReference type="RefSeq" id="WP_209700503.1">
    <property type="nucleotide sequence ID" value="NZ_JAGGLM010000001.1"/>
</dbReference>
<comment type="subcellular location">
    <subcellularLocation>
        <location evidence="5 6">Cytoplasm</location>
    </subcellularLocation>
</comment>
<keyword evidence="3 5" id="KW-0368">Histidine biosynthesis</keyword>
<dbReference type="CDD" id="cd07914">
    <property type="entry name" value="IGPD"/>
    <property type="match status" value="1"/>
</dbReference>
<keyword evidence="8" id="KW-1185">Reference proteome</keyword>
<protein>
    <recommendedName>
        <fullName evidence="5 6">Imidazoleglycerol-phosphate dehydratase</fullName>
        <shortName evidence="5">IGPD</shortName>
        <ecNumber evidence="5 6">4.2.1.19</ecNumber>
    </recommendedName>
</protein>
<dbReference type="GO" id="GO:0004424">
    <property type="term" value="F:imidazoleglycerol-phosphate dehydratase activity"/>
    <property type="evidence" value="ECO:0007669"/>
    <property type="project" value="UniProtKB-EC"/>
</dbReference>
<dbReference type="Pfam" id="PF00475">
    <property type="entry name" value="IGPD"/>
    <property type="match status" value="1"/>
</dbReference>
<dbReference type="PANTHER" id="PTHR23133">
    <property type="entry name" value="IMIDAZOLEGLYCEROL-PHOSPHATE DEHYDRATASE HIS7"/>
    <property type="match status" value="1"/>
</dbReference>
<gene>
    <name evidence="5" type="primary">hisB</name>
    <name evidence="7" type="ORF">J2Z42_000212</name>
</gene>
<evidence type="ECO:0000256" key="2">
    <source>
        <dbReference type="ARBA" id="ARBA00022605"/>
    </source>
</evidence>
<dbReference type="SUPFAM" id="SSF54211">
    <property type="entry name" value="Ribosomal protein S5 domain 2-like"/>
    <property type="match status" value="2"/>
</dbReference>
<accession>A0ABS4KNC9</accession>
<dbReference type="NCBIfam" id="NF002114">
    <property type="entry name" value="PRK00951.2-4"/>
    <property type="match status" value="1"/>
</dbReference>
<dbReference type="PROSITE" id="PS00954">
    <property type="entry name" value="IGP_DEHYDRATASE_1"/>
    <property type="match status" value="1"/>
</dbReference>
<evidence type="ECO:0000256" key="3">
    <source>
        <dbReference type="ARBA" id="ARBA00023102"/>
    </source>
</evidence>
<dbReference type="NCBIfam" id="NF002111">
    <property type="entry name" value="PRK00951.2-1"/>
    <property type="match status" value="1"/>
</dbReference>
<dbReference type="InterPro" id="IPR020565">
    <property type="entry name" value="ImidazoleglycerP_deHydtase_CS"/>
</dbReference>
<keyword evidence="4 5" id="KW-0456">Lyase</keyword>
<evidence type="ECO:0000256" key="6">
    <source>
        <dbReference type="RuleBase" id="RU000599"/>
    </source>
</evidence>
<name>A0ABS4KNC9_9CLOT</name>
<dbReference type="PROSITE" id="PS00955">
    <property type="entry name" value="IGP_DEHYDRATASE_2"/>
    <property type="match status" value="1"/>
</dbReference>
<organism evidence="7 8">
    <name type="scientific">Clostridium algifaecis</name>
    <dbReference type="NCBI Taxonomy" id="1472040"/>
    <lineage>
        <taxon>Bacteria</taxon>
        <taxon>Bacillati</taxon>
        <taxon>Bacillota</taxon>
        <taxon>Clostridia</taxon>
        <taxon>Eubacteriales</taxon>
        <taxon>Clostridiaceae</taxon>
        <taxon>Clostridium</taxon>
    </lineage>
</organism>
<dbReference type="InterPro" id="IPR000807">
    <property type="entry name" value="ImidazoleglycerolP_deHydtase"/>
</dbReference>
<keyword evidence="5" id="KW-0963">Cytoplasm</keyword>
<comment type="similarity">
    <text evidence="5 6">Belongs to the imidazoleglycerol-phosphate dehydratase family.</text>
</comment>
<keyword evidence="2 5" id="KW-0028">Amino-acid biosynthesis</keyword>
<comment type="caution">
    <text evidence="7">The sequence shown here is derived from an EMBL/GenBank/DDBJ whole genome shotgun (WGS) entry which is preliminary data.</text>
</comment>
<proteinExistence type="inferred from homology"/>
<dbReference type="EC" id="4.2.1.19" evidence="5 6"/>